<evidence type="ECO:0000259" key="4">
    <source>
        <dbReference type="Pfam" id="PF22655"/>
    </source>
</evidence>
<dbReference type="EC" id="2.1.1.208" evidence="5"/>
<evidence type="ECO:0000313" key="6">
    <source>
        <dbReference type="Proteomes" id="UP001239085"/>
    </source>
</evidence>
<dbReference type="SUPFAM" id="SSF75217">
    <property type="entry name" value="alpha/beta knot"/>
    <property type="match status" value="1"/>
</dbReference>
<dbReference type="Pfam" id="PF00588">
    <property type="entry name" value="SpoU_methylase"/>
    <property type="match status" value="1"/>
</dbReference>
<dbReference type="InterPro" id="IPR051259">
    <property type="entry name" value="rRNA_Methyltransferase"/>
</dbReference>
<dbReference type="InterPro" id="IPR054578">
    <property type="entry name" value="SpoU_sub_bind-like_N"/>
</dbReference>
<keyword evidence="6" id="KW-1185">Reference proteome</keyword>
<name>A0ABU0PAM3_9MICO</name>
<feature type="domain" description="SpoU L30e-like N-terminal" evidence="4">
    <location>
        <begin position="23"/>
        <end position="115"/>
    </location>
</feature>
<dbReference type="Gene3D" id="3.30.1330.30">
    <property type="match status" value="1"/>
</dbReference>
<dbReference type="InterPro" id="IPR001537">
    <property type="entry name" value="SpoU_MeTrfase"/>
</dbReference>
<dbReference type="PANTHER" id="PTHR43191">
    <property type="entry name" value="RRNA METHYLTRANSFERASE 3"/>
    <property type="match status" value="1"/>
</dbReference>
<dbReference type="GO" id="GO:0032259">
    <property type="term" value="P:methylation"/>
    <property type="evidence" value="ECO:0007669"/>
    <property type="project" value="UniProtKB-KW"/>
</dbReference>
<dbReference type="Proteomes" id="UP001239085">
    <property type="component" value="Unassembled WGS sequence"/>
</dbReference>
<sequence length="297" mass="31942">MPSEPRQHRTKPVSNTKAVSTRNATFQYWETLLGNRTKRNRAGEMIVQGVRPINLVLESDLEVRAVLITHVNGRSRWASETIATVESAGATSWLVAPDLMAELGEKDEEEAPELLLIVAIPADDLSRIPTPADALYVALDRPASPGNIGSIVRSVDALGGHGVIVTGHAADPYDPRALRASTGSAIMTPTVRLPSIRPALEWIEQLRADGVDIQIVGTDEDGTHDVWDVDLTKPTLLVTGNEHSGMSAAWKDACDVLTRIPMTGHATSLNAANATAAILYEATRQRRTAGRNAAATR</sequence>
<keyword evidence="2 5" id="KW-0808">Transferase</keyword>
<dbReference type="SUPFAM" id="SSF55315">
    <property type="entry name" value="L30e-like"/>
    <property type="match status" value="1"/>
</dbReference>
<accession>A0ABU0PAM3</accession>
<protein>
    <submittedName>
        <fullName evidence="5">tRNA G18 (Ribose-2'-O)-methylase SpoU</fullName>
        <ecNumber evidence="5">2.1.1.208</ecNumber>
    </submittedName>
</protein>
<dbReference type="GO" id="GO:0008168">
    <property type="term" value="F:methyltransferase activity"/>
    <property type="evidence" value="ECO:0007669"/>
    <property type="project" value="UniProtKB-KW"/>
</dbReference>
<evidence type="ECO:0000256" key="2">
    <source>
        <dbReference type="ARBA" id="ARBA00022679"/>
    </source>
</evidence>
<evidence type="ECO:0000256" key="1">
    <source>
        <dbReference type="ARBA" id="ARBA00022603"/>
    </source>
</evidence>
<gene>
    <name evidence="5" type="ORF">QFZ46_002546</name>
</gene>
<dbReference type="InterPro" id="IPR029026">
    <property type="entry name" value="tRNA_m1G_MTases_N"/>
</dbReference>
<dbReference type="Pfam" id="PF22655">
    <property type="entry name" value="SpoU_sub_bind_like"/>
    <property type="match status" value="1"/>
</dbReference>
<dbReference type="EMBL" id="JAUSXK010000001">
    <property type="protein sequence ID" value="MDQ0644386.1"/>
    <property type="molecule type" value="Genomic_DNA"/>
</dbReference>
<dbReference type="RefSeq" id="WP_307362067.1">
    <property type="nucleotide sequence ID" value="NZ_JAUSXK010000001.1"/>
</dbReference>
<reference evidence="5 6" key="1">
    <citation type="submission" date="2023-07" db="EMBL/GenBank/DDBJ databases">
        <title>Comparative genomics of wheat-associated soil bacteria to identify genetic determinants of phenazine resistance.</title>
        <authorList>
            <person name="Mouncey N."/>
        </authorList>
    </citation>
    <scope>NUCLEOTIDE SEQUENCE [LARGE SCALE GENOMIC DNA]</scope>
    <source>
        <strain evidence="5 6">W2I7</strain>
    </source>
</reference>
<feature type="domain" description="tRNA/rRNA methyltransferase SpoU type" evidence="3">
    <location>
        <begin position="135"/>
        <end position="280"/>
    </location>
</feature>
<keyword evidence="1 5" id="KW-0489">Methyltransferase</keyword>
<dbReference type="InterPro" id="IPR029028">
    <property type="entry name" value="Alpha/beta_knot_MTases"/>
</dbReference>
<proteinExistence type="predicted"/>
<organism evidence="5 6">
    <name type="scientific">Microbacterium murale</name>
    <dbReference type="NCBI Taxonomy" id="1081040"/>
    <lineage>
        <taxon>Bacteria</taxon>
        <taxon>Bacillati</taxon>
        <taxon>Actinomycetota</taxon>
        <taxon>Actinomycetes</taxon>
        <taxon>Micrococcales</taxon>
        <taxon>Microbacteriaceae</taxon>
        <taxon>Microbacterium</taxon>
    </lineage>
</organism>
<dbReference type="Gene3D" id="3.40.1280.10">
    <property type="match status" value="1"/>
</dbReference>
<evidence type="ECO:0000313" key="5">
    <source>
        <dbReference type="EMBL" id="MDQ0644386.1"/>
    </source>
</evidence>
<dbReference type="InterPro" id="IPR029064">
    <property type="entry name" value="Ribosomal_eL30-like_sf"/>
</dbReference>
<dbReference type="PANTHER" id="PTHR43191:SF2">
    <property type="entry name" value="RRNA METHYLTRANSFERASE 3, MITOCHONDRIAL"/>
    <property type="match status" value="1"/>
</dbReference>
<evidence type="ECO:0000259" key="3">
    <source>
        <dbReference type="Pfam" id="PF00588"/>
    </source>
</evidence>
<comment type="caution">
    <text evidence="5">The sequence shown here is derived from an EMBL/GenBank/DDBJ whole genome shotgun (WGS) entry which is preliminary data.</text>
</comment>